<proteinExistence type="predicted"/>
<dbReference type="InterPro" id="IPR025109">
    <property type="entry name" value="DUF4031"/>
</dbReference>
<evidence type="ECO:0000259" key="1">
    <source>
        <dbReference type="Pfam" id="PF13223"/>
    </source>
</evidence>
<reference evidence="2" key="1">
    <citation type="submission" date="2019-02" db="EMBL/GenBank/DDBJ databases">
        <authorList>
            <person name="Taiaroa G."/>
            <person name="Butler M."/>
            <person name="Lamont I."/>
            <person name="Black M."/>
            <person name="Poulter J."/>
            <person name="Zhao M."/>
            <person name="Poulter R."/>
        </authorList>
    </citation>
    <scope>NUCLEOTIDE SEQUENCE</scope>
    <source>
        <strain evidence="2">1215</strain>
        <plasmid evidence="2">pMG4_1215</plasmid>
    </source>
</reference>
<keyword evidence="2" id="KW-0614">Plasmid</keyword>
<feature type="domain" description="DUF4031" evidence="1">
    <location>
        <begin position="1"/>
        <end position="50"/>
    </location>
</feature>
<dbReference type="Pfam" id="PF13223">
    <property type="entry name" value="DUF4031"/>
    <property type="match status" value="1"/>
</dbReference>
<evidence type="ECO:0000313" key="2">
    <source>
        <dbReference type="EMBL" id="QOC74135.1"/>
    </source>
</evidence>
<organism evidence="2">
    <name type="scientific">Pseudomonas syringae pv. actinidiae</name>
    <dbReference type="NCBI Taxonomy" id="103796"/>
    <lineage>
        <taxon>Bacteria</taxon>
        <taxon>Pseudomonadati</taxon>
        <taxon>Pseudomonadota</taxon>
        <taxon>Gammaproteobacteria</taxon>
        <taxon>Pseudomonadales</taxon>
        <taxon>Pseudomonadaceae</taxon>
        <taxon>Pseudomonas</taxon>
        <taxon>Pseudomonas syringae</taxon>
    </lineage>
</organism>
<geneLocation type="plasmid" evidence="2">
    <name>pMG4_1215</name>
</geneLocation>
<accession>A0A7L7TDD7</accession>
<dbReference type="AlphaFoldDB" id="A0A7L7TDD7"/>
<sequence length="66" mass="7532">MATLIGVARRWHQDSPRHASHYDIALSKRQLAIRAGAIEIAWREARAVMMRRLITGSMGEPQEAYE</sequence>
<dbReference type="EMBL" id="MK569690">
    <property type="protein sequence ID" value="QOC74135.1"/>
    <property type="molecule type" value="Genomic_DNA"/>
</dbReference>
<protein>
    <recommendedName>
        <fullName evidence="1">DUF4031 domain-containing protein</fullName>
    </recommendedName>
</protein>
<dbReference type="RefSeq" id="WP_217696766.1">
    <property type="nucleotide sequence ID" value="NZ_MK569690.1"/>
</dbReference>
<name>A0A7L7TDD7_PSESF</name>